<protein>
    <submittedName>
        <fullName evidence="1">Filamentous hemagglutinin, intein-containing</fullName>
    </submittedName>
</protein>
<evidence type="ECO:0000313" key="1">
    <source>
        <dbReference type="EMBL" id="EGH33879.1"/>
    </source>
</evidence>
<gene>
    <name evidence="1" type="ORF">PSYJA_35167</name>
</gene>
<dbReference type="HOGENOM" id="CLU_2957256_0_0_6"/>
<sequence length="59" mass="5945">MIAGQNLDNVGTLRAANNLSAAAGNDLVNSGLIEAGNRLDLLAGNDLINKPGALSPDVM</sequence>
<comment type="caution">
    <text evidence="1">The sequence shown here is derived from an EMBL/GenBank/DDBJ whole genome shotgun (WGS) entry which is preliminary data.</text>
</comment>
<organism evidence="1 2">
    <name type="scientific">Pseudomonas syringae pv. japonica str. M301072</name>
    <dbReference type="NCBI Taxonomy" id="629262"/>
    <lineage>
        <taxon>Bacteria</taxon>
        <taxon>Pseudomonadati</taxon>
        <taxon>Pseudomonadota</taxon>
        <taxon>Gammaproteobacteria</taxon>
        <taxon>Pseudomonadales</taxon>
        <taxon>Pseudomonadaceae</taxon>
        <taxon>Pseudomonas</taxon>
        <taxon>Pseudomonas syringae</taxon>
    </lineage>
</organism>
<evidence type="ECO:0000313" key="2">
    <source>
        <dbReference type="Proteomes" id="UP000004471"/>
    </source>
</evidence>
<proteinExistence type="predicted"/>
<accession>F3FUI7</accession>
<name>F3FUI7_PSESX</name>
<dbReference type="PATRIC" id="fig|629262.5.peg.5530"/>
<dbReference type="EMBL" id="AEAH01002010">
    <property type="protein sequence ID" value="EGH33879.1"/>
    <property type="molecule type" value="Genomic_DNA"/>
</dbReference>
<reference evidence="1 2" key="1">
    <citation type="journal article" date="2011" name="PLoS Pathog.">
        <title>Dynamic evolution of pathogenicity revealed by sequencing and comparative genomics of 19 Pseudomonas syringae isolates.</title>
        <authorList>
            <person name="Baltrus D.A."/>
            <person name="Nishimura M.T."/>
            <person name="Romanchuk A."/>
            <person name="Chang J.H."/>
            <person name="Mukhtar M.S."/>
            <person name="Cherkis K."/>
            <person name="Roach J."/>
            <person name="Grant S.R."/>
            <person name="Jones C.D."/>
            <person name="Dangl J.L."/>
        </authorList>
    </citation>
    <scope>NUCLEOTIDE SEQUENCE [LARGE SCALE GENOMIC DNA]</scope>
    <source>
        <strain evidence="2">M301072PT</strain>
    </source>
</reference>
<dbReference type="AlphaFoldDB" id="F3FUI7"/>
<dbReference type="Proteomes" id="UP000004471">
    <property type="component" value="Unassembled WGS sequence"/>
</dbReference>